<feature type="transmembrane region" description="Helical" evidence="1">
    <location>
        <begin position="6"/>
        <end position="27"/>
    </location>
</feature>
<keyword evidence="3" id="KW-0808">Transferase</keyword>
<dbReference type="InterPro" id="IPR002656">
    <property type="entry name" value="Acyl_transf_3_dom"/>
</dbReference>
<dbReference type="GO" id="GO:0016747">
    <property type="term" value="F:acyltransferase activity, transferring groups other than amino-acyl groups"/>
    <property type="evidence" value="ECO:0007669"/>
    <property type="project" value="InterPro"/>
</dbReference>
<feature type="transmembrane region" description="Helical" evidence="1">
    <location>
        <begin position="324"/>
        <end position="345"/>
    </location>
</feature>
<dbReference type="PANTHER" id="PTHR23028">
    <property type="entry name" value="ACETYLTRANSFERASE"/>
    <property type="match status" value="1"/>
</dbReference>
<evidence type="ECO:0000256" key="1">
    <source>
        <dbReference type="SAM" id="Phobius"/>
    </source>
</evidence>
<dbReference type="PANTHER" id="PTHR23028:SF53">
    <property type="entry name" value="ACYL_TRANSF_3 DOMAIN-CONTAINING PROTEIN"/>
    <property type="match status" value="1"/>
</dbReference>
<dbReference type="PATRIC" id="fig|454.4.peg.180"/>
<feature type="transmembrane region" description="Helical" evidence="1">
    <location>
        <begin position="227"/>
        <end position="248"/>
    </location>
</feature>
<evidence type="ECO:0000259" key="2">
    <source>
        <dbReference type="Pfam" id="PF01757"/>
    </source>
</evidence>
<feature type="transmembrane region" description="Helical" evidence="1">
    <location>
        <begin position="132"/>
        <end position="153"/>
    </location>
</feature>
<keyword evidence="4" id="KW-1185">Reference proteome</keyword>
<sequence length="373" mass="43026">MQKEIYQVTSLRFFAALHVFLFHLQIYWHISTIPGIGRFLMEGACSMGLFFILSGFVLGYRFHQGVSNYRNYLFSRLTRIYPVYILAALVTIPWLVISLTPYESNLMLLKYLFVIFTNILMIQAWMPQLFNIWNGGSWSISVEMFFYVLFPFLVNHIKTLTNKQLFTALPVLYLSASIPGISWILFTNNANNIMFYSIPIFRVSEFIIGLICGLLFARGVRVPRANFICFCCFIFGFIYLALGPSFGFSFVTNNFIMVPLYSFLIFSAASLSSGFLYKLLTQNTLVYLGRISYSFYSFQALVLMTLLTKYNFIVNKFPLMINPYALGIVSFLSLTIIASISHYYIETKFRNYLNNKYKLKLQDALKTSLATAS</sequence>
<name>A0A0W0WNX5_9GAMM</name>
<dbReference type="STRING" id="454.Lisr_0173"/>
<proteinExistence type="predicted"/>
<dbReference type="OrthoDB" id="9767863at2"/>
<organism evidence="3 4">
    <name type="scientific">Legionella israelensis</name>
    <dbReference type="NCBI Taxonomy" id="454"/>
    <lineage>
        <taxon>Bacteria</taxon>
        <taxon>Pseudomonadati</taxon>
        <taxon>Pseudomonadota</taxon>
        <taxon>Gammaproteobacteria</taxon>
        <taxon>Legionellales</taxon>
        <taxon>Legionellaceae</taxon>
        <taxon>Legionella</taxon>
    </lineage>
</organism>
<dbReference type="RefSeq" id="WP_058500564.1">
    <property type="nucleotide sequence ID" value="NZ_CAAAJA010000005.1"/>
</dbReference>
<feature type="transmembrane region" description="Helical" evidence="1">
    <location>
        <begin position="39"/>
        <end position="60"/>
    </location>
</feature>
<dbReference type="Pfam" id="PF01757">
    <property type="entry name" value="Acyl_transf_3"/>
    <property type="match status" value="1"/>
</dbReference>
<keyword evidence="1" id="KW-1133">Transmembrane helix</keyword>
<evidence type="ECO:0000313" key="3">
    <source>
        <dbReference type="EMBL" id="KTD33995.1"/>
    </source>
</evidence>
<accession>A0A0W0WNX5</accession>
<dbReference type="Proteomes" id="UP000054761">
    <property type="component" value="Unassembled WGS sequence"/>
</dbReference>
<dbReference type="GO" id="GO:0016020">
    <property type="term" value="C:membrane"/>
    <property type="evidence" value="ECO:0007669"/>
    <property type="project" value="TreeGrafter"/>
</dbReference>
<keyword evidence="1" id="KW-0812">Transmembrane</keyword>
<reference evidence="3 4" key="1">
    <citation type="submission" date="2015-11" db="EMBL/GenBank/DDBJ databases">
        <title>Genomic analysis of 38 Legionella species identifies large and diverse effector repertoires.</title>
        <authorList>
            <person name="Burstein D."/>
            <person name="Amaro F."/>
            <person name="Zusman T."/>
            <person name="Lifshitz Z."/>
            <person name="Cohen O."/>
            <person name="Gilbert J.A."/>
            <person name="Pupko T."/>
            <person name="Shuman H.A."/>
            <person name="Segal G."/>
        </authorList>
    </citation>
    <scope>NUCLEOTIDE SEQUENCE [LARGE SCALE GENOMIC DNA]</scope>
    <source>
        <strain evidence="3 4">Bercovier 4</strain>
    </source>
</reference>
<dbReference type="GO" id="GO:0000271">
    <property type="term" value="P:polysaccharide biosynthetic process"/>
    <property type="evidence" value="ECO:0007669"/>
    <property type="project" value="TreeGrafter"/>
</dbReference>
<dbReference type="InterPro" id="IPR050879">
    <property type="entry name" value="Acyltransferase_3"/>
</dbReference>
<evidence type="ECO:0000313" key="4">
    <source>
        <dbReference type="Proteomes" id="UP000054761"/>
    </source>
</evidence>
<keyword evidence="1" id="KW-0472">Membrane</keyword>
<feature type="transmembrane region" description="Helical" evidence="1">
    <location>
        <begin position="260"/>
        <end position="281"/>
    </location>
</feature>
<dbReference type="AlphaFoldDB" id="A0A0W0WNX5"/>
<feature type="transmembrane region" description="Helical" evidence="1">
    <location>
        <begin position="293"/>
        <end position="312"/>
    </location>
</feature>
<protein>
    <submittedName>
        <fullName evidence="3">O-acetyltransferase</fullName>
    </submittedName>
</protein>
<comment type="caution">
    <text evidence="3">The sequence shown here is derived from an EMBL/GenBank/DDBJ whole genome shotgun (WGS) entry which is preliminary data.</text>
</comment>
<gene>
    <name evidence="3" type="primary">wbwI</name>
    <name evidence="3" type="ORF">Lisr_0173</name>
</gene>
<dbReference type="EMBL" id="LNYH01000005">
    <property type="protein sequence ID" value="KTD33995.1"/>
    <property type="molecule type" value="Genomic_DNA"/>
</dbReference>
<feature type="transmembrane region" description="Helical" evidence="1">
    <location>
        <begin position="80"/>
        <end position="97"/>
    </location>
</feature>
<feature type="transmembrane region" description="Helical" evidence="1">
    <location>
        <begin position="193"/>
        <end position="215"/>
    </location>
</feature>
<feature type="domain" description="Acyltransferase 3" evidence="2">
    <location>
        <begin position="7"/>
        <end position="341"/>
    </location>
</feature>
<feature type="transmembrane region" description="Helical" evidence="1">
    <location>
        <begin position="165"/>
        <end position="187"/>
    </location>
</feature>